<accession>A0A934KFJ1</accession>
<feature type="chain" id="PRO_5036883170" description="TM2 domain-containing protein" evidence="1">
    <location>
        <begin position="17"/>
        <end position="127"/>
    </location>
</feature>
<feature type="signal peptide" evidence="1">
    <location>
        <begin position="1"/>
        <end position="16"/>
    </location>
</feature>
<dbReference type="AlphaFoldDB" id="A0A934KFJ1"/>
<evidence type="ECO:0008006" key="4">
    <source>
        <dbReference type="Google" id="ProtNLM"/>
    </source>
</evidence>
<gene>
    <name evidence="2" type="ORF">JF888_11520</name>
</gene>
<reference evidence="2 3" key="1">
    <citation type="submission" date="2020-10" db="EMBL/GenBank/DDBJ databases">
        <title>Ca. Dormibacterota MAGs.</title>
        <authorList>
            <person name="Montgomery K."/>
        </authorList>
    </citation>
    <scope>NUCLEOTIDE SEQUENCE [LARGE SCALE GENOMIC DNA]</scope>
    <source>
        <strain evidence="2">SC8811_S16_3</strain>
    </source>
</reference>
<keyword evidence="1" id="KW-0732">Signal</keyword>
<dbReference type="RefSeq" id="WP_338180435.1">
    <property type="nucleotide sequence ID" value="NZ_JAEKNQ010000041.1"/>
</dbReference>
<protein>
    <recommendedName>
        <fullName evidence="4">TM2 domain-containing protein</fullName>
    </recommendedName>
</protein>
<name>A0A934KFJ1_9BACT</name>
<dbReference type="Proteomes" id="UP000620075">
    <property type="component" value="Unassembled WGS sequence"/>
</dbReference>
<comment type="caution">
    <text evidence="2">The sequence shown here is derived from an EMBL/GenBank/DDBJ whole genome shotgun (WGS) entry which is preliminary data.</text>
</comment>
<dbReference type="EMBL" id="JAEKNQ010000041">
    <property type="protein sequence ID" value="MBJ7603805.1"/>
    <property type="molecule type" value="Genomic_DNA"/>
</dbReference>
<organism evidence="2 3">
    <name type="scientific">Candidatus Dormiibacter inghamiae</name>
    <dbReference type="NCBI Taxonomy" id="3127013"/>
    <lineage>
        <taxon>Bacteria</taxon>
        <taxon>Bacillati</taxon>
        <taxon>Candidatus Dormiibacterota</taxon>
        <taxon>Candidatus Dormibacteria</taxon>
        <taxon>Candidatus Dormibacterales</taxon>
        <taxon>Candidatus Dormibacteraceae</taxon>
        <taxon>Candidatus Dormiibacter</taxon>
    </lineage>
</organism>
<evidence type="ECO:0000256" key="1">
    <source>
        <dbReference type="SAM" id="SignalP"/>
    </source>
</evidence>
<proteinExistence type="predicted"/>
<evidence type="ECO:0000313" key="3">
    <source>
        <dbReference type="Proteomes" id="UP000620075"/>
    </source>
</evidence>
<sequence length="127" mass="13246">MAIPTTLCGNCGSSLAHPAASCPTCGMQATAPPTWQRRSRFLAAALSVVPGLGHIYLGHKAKGLITLAGFAGLQLFGADLDLTVVGAAVGVPMEMGGFGLWAWSIMDAYRLAGQEQVPQNAWQASYR</sequence>
<evidence type="ECO:0000313" key="2">
    <source>
        <dbReference type="EMBL" id="MBJ7603805.1"/>
    </source>
</evidence>